<reference evidence="3 4" key="1">
    <citation type="submission" date="2016-10" db="EMBL/GenBank/DDBJ databases">
        <authorList>
            <person name="de Groot N.N."/>
        </authorList>
    </citation>
    <scope>NUCLEOTIDE SEQUENCE [LARGE SCALE GENOMIC DNA]</scope>
    <source>
        <strain evidence="3 4">GAS232</strain>
    </source>
</reference>
<organism evidence="3 4">
    <name type="scientific">Terriglobus roseus</name>
    <dbReference type="NCBI Taxonomy" id="392734"/>
    <lineage>
        <taxon>Bacteria</taxon>
        <taxon>Pseudomonadati</taxon>
        <taxon>Acidobacteriota</taxon>
        <taxon>Terriglobia</taxon>
        <taxon>Terriglobales</taxon>
        <taxon>Acidobacteriaceae</taxon>
        <taxon>Terriglobus</taxon>
    </lineage>
</organism>
<dbReference type="GO" id="GO:0046872">
    <property type="term" value="F:metal ion binding"/>
    <property type="evidence" value="ECO:0007669"/>
    <property type="project" value="UniProtKB-KW"/>
</dbReference>
<dbReference type="InterPro" id="IPR011051">
    <property type="entry name" value="RmlC_Cupin_sf"/>
</dbReference>
<dbReference type="RefSeq" id="WP_083344409.1">
    <property type="nucleotide sequence ID" value="NZ_LT629690.1"/>
</dbReference>
<dbReference type="InterPro" id="IPR014710">
    <property type="entry name" value="RmlC-like_jellyroll"/>
</dbReference>
<dbReference type="OrthoDB" id="9804028at2"/>
<keyword evidence="4" id="KW-1185">Reference proteome</keyword>
<protein>
    <submittedName>
        <fullName evidence="3">Mannose-6-phosphate isomerase, cupin superfamily</fullName>
    </submittedName>
</protein>
<gene>
    <name evidence="3" type="ORF">SAMN05444167_1283</name>
</gene>
<dbReference type="PANTHER" id="PTHR35848:SF6">
    <property type="entry name" value="CUPIN TYPE-2 DOMAIN-CONTAINING PROTEIN"/>
    <property type="match status" value="1"/>
</dbReference>
<dbReference type="InterPro" id="IPR051610">
    <property type="entry name" value="GPI/OXD"/>
</dbReference>
<evidence type="ECO:0000313" key="4">
    <source>
        <dbReference type="Proteomes" id="UP000182427"/>
    </source>
</evidence>
<keyword evidence="3" id="KW-0413">Isomerase</keyword>
<dbReference type="Pfam" id="PF07883">
    <property type="entry name" value="Cupin_2"/>
    <property type="match status" value="1"/>
</dbReference>
<dbReference type="InterPro" id="IPR013096">
    <property type="entry name" value="Cupin_2"/>
</dbReference>
<accession>A0A1G7I175</accession>
<sequence length="128" mass="14149">MALPIVHESDIEALDLPGRMLRWVVTKETTGAEHCSVAMIEVQPGQKVRPAHSHPHGEEVIYLVSGSGRVWIDGEIGEVRTGSMVLFPQGKPHMLQNTSDEVMKVVCFFAPATSLDNYQMFEGLGFQD</sequence>
<keyword evidence="1" id="KW-0479">Metal-binding</keyword>
<feature type="domain" description="Cupin type-1" evidence="2">
    <location>
        <begin position="14"/>
        <end position="122"/>
    </location>
</feature>
<dbReference type="SMART" id="SM00835">
    <property type="entry name" value="Cupin_1"/>
    <property type="match status" value="1"/>
</dbReference>
<dbReference type="InterPro" id="IPR006045">
    <property type="entry name" value="Cupin_1"/>
</dbReference>
<dbReference type="SUPFAM" id="SSF51182">
    <property type="entry name" value="RmlC-like cupins"/>
    <property type="match status" value="1"/>
</dbReference>
<name>A0A1G7I175_9BACT</name>
<evidence type="ECO:0000259" key="2">
    <source>
        <dbReference type="SMART" id="SM00835"/>
    </source>
</evidence>
<dbReference type="PANTHER" id="PTHR35848">
    <property type="entry name" value="OXALATE-BINDING PROTEIN"/>
    <property type="match status" value="1"/>
</dbReference>
<evidence type="ECO:0000313" key="3">
    <source>
        <dbReference type="EMBL" id="SDF06368.1"/>
    </source>
</evidence>
<dbReference type="AlphaFoldDB" id="A0A1G7I175"/>
<dbReference type="GO" id="GO:0016853">
    <property type="term" value="F:isomerase activity"/>
    <property type="evidence" value="ECO:0007669"/>
    <property type="project" value="UniProtKB-KW"/>
</dbReference>
<dbReference type="EMBL" id="LT629690">
    <property type="protein sequence ID" value="SDF06368.1"/>
    <property type="molecule type" value="Genomic_DNA"/>
</dbReference>
<dbReference type="Proteomes" id="UP000182427">
    <property type="component" value="Chromosome I"/>
</dbReference>
<proteinExistence type="predicted"/>
<evidence type="ECO:0000256" key="1">
    <source>
        <dbReference type="ARBA" id="ARBA00022723"/>
    </source>
</evidence>
<dbReference type="Gene3D" id="2.60.120.10">
    <property type="entry name" value="Jelly Rolls"/>
    <property type="match status" value="1"/>
</dbReference>